<evidence type="ECO:0000313" key="2">
    <source>
        <dbReference type="EMBL" id="GGU50599.1"/>
    </source>
</evidence>
<dbReference type="AlphaFoldDB" id="A0A918I211"/>
<name>A0A918I211_9ACTN</name>
<organism evidence="2 3">
    <name type="scientific">Streptomyces lavendofoliae</name>
    <dbReference type="NCBI Taxonomy" id="67314"/>
    <lineage>
        <taxon>Bacteria</taxon>
        <taxon>Bacillati</taxon>
        <taxon>Actinomycetota</taxon>
        <taxon>Actinomycetes</taxon>
        <taxon>Kitasatosporales</taxon>
        <taxon>Streptomycetaceae</taxon>
        <taxon>Streptomyces</taxon>
    </lineage>
</organism>
<accession>A0A918I211</accession>
<keyword evidence="3" id="KW-1185">Reference proteome</keyword>
<reference evidence="2" key="1">
    <citation type="journal article" date="2014" name="Int. J. Syst. Evol. Microbiol.">
        <title>Complete genome sequence of Corynebacterium casei LMG S-19264T (=DSM 44701T), isolated from a smear-ripened cheese.</title>
        <authorList>
            <consortium name="US DOE Joint Genome Institute (JGI-PGF)"/>
            <person name="Walter F."/>
            <person name="Albersmeier A."/>
            <person name="Kalinowski J."/>
            <person name="Ruckert C."/>
        </authorList>
    </citation>
    <scope>NUCLEOTIDE SEQUENCE</scope>
    <source>
        <strain evidence="2">JCM 4391</strain>
    </source>
</reference>
<dbReference type="Proteomes" id="UP000636661">
    <property type="component" value="Unassembled WGS sequence"/>
</dbReference>
<reference evidence="2" key="2">
    <citation type="submission" date="2020-09" db="EMBL/GenBank/DDBJ databases">
        <authorList>
            <person name="Sun Q."/>
            <person name="Ohkuma M."/>
        </authorList>
    </citation>
    <scope>NUCLEOTIDE SEQUENCE</scope>
    <source>
        <strain evidence="2">JCM 4391</strain>
    </source>
</reference>
<sequence>MTRSSDPVAPQRGDYRATLYRLPPRVKVRALPSARGPTEQVYDRSHAKDPTGAMAGGVP</sequence>
<protein>
    <submittedName>
        <fullName evidence="2">Uncharacterized protein</fullName>
    </submittedName>
</protein>
<comment type="caution">
    <text evidence="2">The sequence shown here is derived from an EMBL/GenBank/DDBJ whole genome shotgun (WGS) entry which is preliminary data.</text>
</comment>
<dbReference type="EMBL" id="BMTP01000011">
    <property type="protein sequence ID" value="GGU50599.1"/>
    <property type="molecule type" value="Genomic_DNA"/>
</dbReference>
<evidence type="ECO:0000313" key="3">
    <source>
        <dbReference type="Proteomes" id="UP000636661"/>
    </source>
</evidence>
<gene>
    <name evidence="2" type="ORF">GCM10010274_44230</name>
</gene>
<evidence type="ECO:0000256" key="1">
    <source>
        <dbReference type="SAM" id="MobiDB-lite"/>
    </source>
</evidence>
<proteinExistence type="predicted"/>
<feature type="region of interest" description="Disordered" evidence="1">
    <location>
        <begin position="32"/>
        <end position="59"/>
    </location>
</feature>